<keyword evidence="2" id="KW-0238">DNA-binding</keyword>
<evidence type="ECO:0000313" key="9">
    <source>
        <dbReference type="Proteomes" id="UP000184516"/>
    </source>
</evidence>
<evidence type="ECO:0000313" key="8">
    <source>
        <dbReference type="EMBL" id="SHH02948.1"/>
    </source>
</evidence>
<dbReference type="Pfam" id="PF00239">
    <property type="entry name" value="Resolvase"/>
    <property type="match status" value="1"/>
</dbReference>
<dbReference type="InterPro" id="IPR050639">
    <property type="entry name" value="SSR_resolvase"/>
</dbReference>
<dbReference type="InterPro" id="IPR006118">
    <property type="entry name" value="Recombinase_CS"/>
</dbReference>
<accession>A0A1M5PMD8</accession>
<dbReference type="EMBL" id="FQWB01000012">
    <property type="protein sequence ID" value="SHH02948.1"/>
    <property type="molecule type" value="Genomic_DNA"/>
</dbReference>
<dbReference type="Gene3D" id="3.40.50.1390">
    <property type="entry name" value="Resolvase, N-terminal catalytic domain"/>
    <property type="match status" value="1"/>
</dbReference>
<dbReference type="Gene3D" id="3.90.1750.20">
    <property type="entry name" value="Putative Large Serine Recombinase, Chain B, Domain 2"/>
    <property type="match status" value="1"/>
</dbReference>
<feature type="domain" description="Resolvase/invertase-type recombinase catalytic" evidence="6">
    <location>
        <begin position="3"/>
        <end position="159"/>
    </location>
</feature>
<evidence type="ECO:0000256" key="2">
    <source>
        <dbReference type="ARBA" id="ARBA00023125"/>
    </source>
</evidence>
<dbReference type="Pfam" id="PF07508">
    <property type="entry name" value="Recombinase"/>
    <property type="match status" value="1"/>
</dbReference>
<keyword evidence="3" id="KW-0233">DNA recombination</keyword>
<evidence type="ECO:0000256" key="1">
    <source>
        <dbReference type="ARBA" id="ARBA00022908"/>
    </source>
</evidence>
<evidence type="ECO:0000259" key="7">
    <source>
        <dbReference type="PROSITE" id="PS51737"/>
    </source>
</evidence>
<evidence type="ECO:0000256" key="4">
    <source>
        <dbReference type="PIRSR" id="PIRSR606118-50"/>
    </source>
</evidence>
<dbReference type="STRING" id="468056.SAMN05443549_1121"/>
<protein>
    <submittedName>
        <fullName evidence="8">Site-specific DNA recombinase</fullName>
    </submittedName>
</protein>
<dbReference type="SUPFAM" id="SSF53041">
    <property type="entry name" value="Resolvase-like"/>
    <property type="match status" value="1"/>
</dbReference>
<reference evidence="9" key="1">
    <citation type="submission" date="2016-11" db="EMBL/GenBank/DDBJ databases">
        <authorList>
            <person name="Varghese N."/>
            <person name="Submissions S."/>
        </authorList>
    </citation>
    <scope>NUCLEOTIDE SEQUENCE [LARGE SCALE GENOMIC DNA]</scope>
    <source>
        <strain evidence="9">DSM 19978</strain>
    </source>
</reference>
<dbReference type="PROSITE" id="PS00397">
    <property type="entry name" value="RECOMBINASES_1"/>
    <property type="match status" value="1"/>
</dbReference>
<dbReference type="InterPro" id="IPR036162">
    <property type="entry name" value="Resolvase-like_N_sf"/>
</dbReference>
<evidence type="ECO:0000256" key="5">
    <source>
        <dbReference type="PROSITE-ProRule" id="PRU10137"/>
    </source>
</evidence>
<dbReference type="RefSeq" id="WP_073371959.1">
    <property type="nucleotide sequence ID" value="NZ_FQWB01000012.1"/>
</dbReference>
<proteinExistence type="predicted"/>
<dbReference type="OrthoDB" id="1094757at2"/>
<dbReference type="PROSITE" id="PS51737">
    <property type="entry name" value="RECOMBINASE_DNA_BIND"/>
    <property type="match status" value="1"/>
</dbReference>
<dbReference type="GO" id="GO:0000150">
    <property type="term" value="F:DNA strand exchange activity"/>
    <property type="evidence" value="ECO:0007669"/>
    <property type="project" value="InterPro"/>
</dbReference>
<dbReference type="PANTHER" id="PTHR30461:SF23">
    <property type="entry name" value="DNA RECOMBINASE-RELATED"/>
    <property type="match status" value="1"/>
</dbReference>
<evidence type="ECO:0000259" key="6">
    <source>
        <dbReference type="PROSITE" id="PS51736"/>
    </source>
</evidence>
<dbReference type="GO" id="GO:0003677">
    <property type="term" value="F:DNA binding"/>
    <property type="evidence" value="ECO:0007669"/>
    <property type="project" value="UniProtKB-KW"/>
</dbReference>
<gene>
    <name evidence="8" type="ORF">SAMN05443549_1121</name>
</gene>
<dbReference type="InterPro" id="IPR011109">
    <property type="entry name" value="DNA_bind_recombinase_dom"/>
</dbReference>
<dbReference type="AlphaFoldDB" id="A0A1M5PMD8"/>
<dbReference type="InterPro" id="IPR038109">
    <property type="entry name" value="DNA_bind_recomb_sf"/>
</dbReference>
<dbReference type="PANTHER" id="PTHR30461">
    <property type="entry name" value="DNA-INVERTASE FROM LAMBDOID PROPHAGE"/>
    <property type="match status" value="1"/>
</dbReference>
<organism evidence="8 9">
    <name type="scientific">Flavobacterium fluvii</name>
    <dbReference type="NCBI Taxonomy" id="468056"/>
    <lineage>
        <taxon>Bacteria</taxon>
        <taxon>Pseudomonadati</taxon>
        <taxon>Bacteroidota</taxon>
        <taxon>Flavobacteriia</taxon>
        <taxon>Flavobacteriales</taxon>
        <taxon>Flavobacteriaceae</taxon>
        <taxon>Flavobacterium</taxon>
    </lineage>
</organism>
<dbReference type="CDD" id="cd03768">
    <property type="entry name" value="SR_ResInv"/>
    <property type="match status" value="1"/>
</dbReference>
<sequence length="247" mass="28118">MVNLAIYVRVSSNNQTFERQVVDITKYIHSQYNENEIHIDLYSEKISGLKGSKDRPELTRFLDNVKLEPKKYKCLYVTELSRVGRNPIDARITVTQLLEQGIDVCVTSTNGGSHFLNPDGSIDKTKFAVLGLLMDFAQIEIDVFKSRTSSGLKDKVLNGGATGGLLQPYGYKKDENKKIVIDEDESKTIQFIFEQYKQGFGMGHIAKELNQKNILTRTNKAFENKDYKGKKANNIKCVRLQTNLDFY</sequence>
<name>A0A1M5PMD8_9FLAO</name>
<keyword evidence="1" id="KW-0229">DNA integration</keyword>
<evidence type="ECO:0000256" key="3">
    <source>
        <dbReference type="ARBA" id="ARBA00023172"/>
    </source>
</evidence>
<keyword evidence="9" id="KW-1185">Reference proteome</keyword>
<dbReference type="GO" id="GO:0015074">
    <property type="term" value="P:DNA integration"/>
    <property type="evidence" value="ECO:0007669"/>
    <property type="project" value="UniProtKB-KW"/>
</dbReference>
<dbReference type="InterPro" id="IPR006119">
    <property type="entry name" value="Resolv_N"/>
</dbReference>
<feature type="active site" description="O-(5'-phospho-DNA)-serine intermediate" evidence="4 5">
    <location>
        <position position="11"/>
    </location>
</feature>
<dbReference type="Proteomes" id="UP000184516">
    <property type="component" value="Unassembled WGS sequence"/>
</dbReference>
<dbReference type="SMART" id="SM00857">
    <property type="entry name" value="Resolvase"/>
    <property type="match status" value="1"/>
</dbReference>
<dbReference type="PROSITE" id="PS51736">
    <property type="entry name" value="RECOMBINASES_3"/>
    <property type="match status" value="1"/>
</dbReference>
<feature type="domain" description="Recombinase" evidence="7">
    <location>
        <begin position="168"/>
        <end position="247"/>
    </location>
</feature>